<organism evidence="3 5">
    <name type="scientific">Cucumis melo var. makuwa</name>
    <name type="common">Oriental melon</name>
    <dbReference type="NCBI Taxonomy" id="1194695"/>
    <lineage>
        <taxon>Eukaryota</taxon>
        <taxon>Viridiplantae</taxon>
        <taxon>Streptophyta</taxon>
        <taxon>Embryophyta</taxon>
        <taxon>Tracheophyta</taxon>
        <taxon>Spermatophyta</taxon>
        <taxon>Magnoliopsida</taxon>
        <taxon>eudicotyledons</taxon>
        <taxon>Gunneridae</taxon>
        <taxon>Pentapetalae</taxon>
        <taxon>rosids</taxon>
        <taxon>fabids</taxon>
        <taxon>Cucurbitales</taxon>
        <taxon>Cucurbitaceae</taxon>
        <taxon>Benincaseae</taxon>
        <taxon>Cucumis</taxon>
    </lineage>
</organism>
<dbReference type="Proteomes" id="UP000321947">
    <property type="component" value="Unassembled WGS sequence"/>
</dbReference>
<feature type="region of interest" description="Disordered" evidence="1">
    <location>
        <begin position="1"/>
        <end position="55"/>
    </location>
</feature>
<accession>A0A5D3DG79</accession>
<evidence type="ECO:0000313" key="4">
    <source>
        <dbReference type="Proteomes" id="UP000321393"/>
    </source>
</evidence>
<dbReference type="EMBL" id="SSTD01005192">
    <property type="protein sequence ID" value="TYK22259.1"/>
    <property type="molecule type" value="Genomic_DNA"/>
</dbReference>
<gene>
    <name evidence="3" type="ORF">E5676_scaffold440G00110</name>
    <name evidence="2" type="ORF">E6C27_scaffold239G00260</name>
</gene>
<dbReference type="EMBL" id="SSTE01020817">
    <property type="protein sequence ID" value="KAA0033593.1"/>
    <property type="molecule type" value="Genomic_DNA"/>
</dbReference>
<sequence length="963" mass="108283">MGEKGETPQQQDHYDSSSPKDPLDDSLETRSHGGSHHHHGHHHHLHRRHQHQHHDSSLIVATPFISTPLYLSTTATPNTTAFEAVNPKRTRYTAGQWKLLPSPTTSQPAIPVVGSDSSASPSQRRPGATSNVGPASSSDTTSSPSHSPLPARSKGEGESQNQAQYRKGKYVSPVWKPNEMLWLARAWRVQYQGGGSSNEIVGGTVVGQGGRGIGKTRADKDREVAEYLQKHGVNRDAKTAGTKWDNMLGEFRKVYEWERGGEREQLVGKSYFRLSPYERKLHRLPASFDEQVFEELSQFMGSKMRNKPTPILPLTTSLPPPPPFRDHHNQLPLSSRAKEVFGVDYGSVDASCHRRIGKVRMVWEESVSLWGEDQGVGGDQEHRLGGRIRVEGCGFLNAEELTFFDESMVACTLESYDHGPLKGFSVDRFVSGQQIKVFGRRKPPSLTSPFYTSTAPPHRLSILHSTELPSRSNTSWDYQDPTEYYVGCLRIPPTSLPSLSELSWHIQDPPSEELRFPIRKDAYAYLPQGKEVMFTTTTEMLDCKSFIYEIICPIIRTNPCIATPSSRDSFISLWDDCINRLVSEFCCMEMQLIRKPSNPPSSSSNTTDNLLDEWPNITGFIKNFCLWRGEETDQIKDNGLNNNPSSSLVDKLLWTYLDIPYVLGYYAIGYLVTFCALSRGQDNRIIRTDLYSLDLSSPSERLKALVPCYRIGGILTLLAEQCNKLGVSSDFERIDVGNGIVVEMTPNLVTKFFSCRRKWTAVKEIYDFLDQRIPHSEYIIGSIEKDLALVFKPRVCKLRPTSYEQLIEALKNVTKALVALHDLCFMHRDICWEKVMKKGRDHNGEDENEEEDEEMKRVKGEWILCGFEEAVGAPQIYPYTAASGRHAPEMERGLHGVKVDMWGVGYLIQTCGLIGIPKMLMELQNRCMDQNPEHRPTAADCYHHLLQLQSSLSGAAGGSGGLM</sequence>
<feature type="region of interest" description="Disordered" evidence="1">
    <location>
        <begin position="96"/>
        <end position="166"/>
    </location>
</feature>
<feature type="compositionally biased region" description="Low complexity" evidence="1">
    <location>
        <begin position="134"/>
        <end position="151"/>
    </location>
</feature>
<dbReference type="SUPFAM" id="SSF56112">
    <property type="entry name" value="Protein kinase-like (PK-like)"/>
    <property type="match status" value="1"/>
</dbReference>
<reference evidence="4 5" key="1">
    <citation type="submission" date="2019-08" db="EMBL/GenBank/DDBJ databases">
        <title>Draft genome sequences of two oriental melons (Cucumis melo L. var makuwa).</title>
        <authorList>
            <person name="Kwon S.-Y."/>
        </authorList>
    </citation>
    <scope>NUCLEOTIDE SEQUENCE [LARGE SCALE GENOMIC DNA]</scope>
    <source>
        <strain evidence="5">cv. Chang Bougi</strain>
        <strain evidence="4">cv. SW 3</strain>
        <tissue evidence="3">Leaf</tissue>
    </source>
</reference>
<dbReference type="InterPro" id="IPR011009">
    <property type="entry name" value="Kinase-like_dom_sf"/>
</dbReference>
<evidence type="ECO:0000256" key="1">
    <source>
        <dbReference type="SAM" id="MobiDB-lite"/>
    </source>
</evidence>
<keyword evidence="3" id="KW-0418">Kinase</keyword>
<keyword evidence="3" id="KW-0808">Transferase</keyword>
<evidence type="ECO:0000313" key="3">
    <source>
        <dbReference type="EMBL" id="TYK22259.1"/>
    </source>
</evidence>
<feature type="compositionally biased region" description="Polar residues" evidence="1">
    <location>
        <begin position="115"/>
        <end position="133"/>
    </location>
</feature>
<feature type="compositionally biased region" description="Basic and acidic residues" evidence="1">
    <location>
        <begin position="21"/>
        <end position="31"/>
    </location>
</feature>
<evidence type="ECO:0000313" key="5">
    <source>
        <dbReference type="Proteomes" id="UP000321947"/>
    </source>
</evidence>
<dbReference type="Proteomes" id="UP000321393">
    <property type="component" value="Unassembled WGS sequence"/>
</dbReference>
<dbReference type="OrthoDB" id="2379186at2759"/>
<feature type="compositionally biased region" description="Basic residues" evidence="1">
    <location>
        <begin position="33"/>
        <end position="52"/>
    </location>
</feature>
<dbReference type="STRING" id="1194695.A0A5D3DG79"/>
<comment type="caution">
    <text evidence="3">The sequence shown here is derived from an EMBL/GenBank/DDBJ whole genome shotgun (WGS) entry which is preliminary data.</text>
</comment>
<dbReference type="AlphaFoldDB" id="A0A5D3DG79"/>
<evidence type="ECO:0000313" key="2">
    <source>
        <dbReference type="EMBL" id="KAA0033593.1"/>
    </source>
</evidence>
<dbReference type="PANTHER" id="PTHR33492">
    <property type="entry name" value="OSJNBA0043A12.37 PROTEIN-RELATED"/>
    <property type="match status" value="1"/>
</dbReference>
<protein>
    <submittedName>
        <fullName evidence="3">Kinase superfamily protein isoform 1</fullName>
    </submittedName>
</protein>
<dbReference type="GO" id="GO:0016301">
    <property type="term" value="F:kinase activity"/>
    <property type="evidence" value="ECO:0007669"/>
    <property type="project" value="UniProtKB-KW"/>
</dbReference>
<proteinExistence type="predicted"/>
<name>A0A5D3DG79_CUCMM</name>
<dbReference type="Gene3D" id="1.10.510.10">
    <property type="entry name" value="Transferase(Phosphotransferase) domain 1"/>
    <property type="match status" value="1"/>
</dbReference>
<dbReference type="PANTHER" id="PTHR33492:SF9">
    <property type="entry name" value="GB|AAB80672.1"/>
    <property type="match status" value="1"/>
</dbReference>